<name>A0ABP1HP85_9EUKA</name>
<accession>A0ABP1HP85</accession>
<proteinExistence type="predicted"/>
<gene>
    <name evidence="1" type="ORF">HINF_LOCUS16027</name>
</gene>
<reference evidence="1 2" key="1">
    <citation type="submission" date="2024-07" db="EMBL/GenBank/DDBJ databases">
        <authorList>
            <person name="Akdeniz Z."/>
        </authorList>
    </citation>
    <scope>NUCLEOTIDE SEQUENCE [LARGE SCALE GENOMIC DNA]</scope>
</reference>
<evidence type="ECO:0000313" key="1">
    <source>
        <dbReference type="EMBL" id="CAL5999050.1"/>
    </source>
</evidence>
<organism evidence="1 2">
    <name type="scientific">Hexamita inflata</name>
    <dbReference type="NCBI Taxonomy" id="28002"/>
    <lineage>
        <taxon>Eukaryota</taxon>
        <taxon>Metamonada</taxon>
        <taxon>Diplomonadida</taxon>
        <taxon>Hexamitidae</taxon>
        <taxon>Hexamitinae</taxon>
        <taxon>Hexamita</taxon>
    </lineage>
</organism>
<comment type="caution">
    <text evidence="1">The sequence shown here is derived from an EMBL/GenBank/DDBJ whole genome shotgun (WGS) entry which is preliminary data.</text>
</comment>
<dbReference type="EMBL" id="CAXDID020000039">
    <property type="protein sequence ID" value="CAL5999050.1"/>
    <property type="molecule type" value="Genomic_DNA"/>
</dbReference>
<keyword evidence="2" id="KW-1185">Reference proteome</keyword>
<evidence type="ECO:0000313" key="2">
    <source>
        <dbReference type="Proteomes" id="UP001642409"/>
    </source>
</evidence>
<dbReference type="Proteomes" id="UP001642409">
    <property type="component" value="Unassembled WGS sequence"/>
</dbReference>
<sequence length="146" mass="15728">MGGQFICQDSCPNYYITNTTSNSKLCVDKCTGDMFASGKECISSCPAGTPYKDTTGCTAQCKSLQYQVIGTDSICVDQCVYYLPGANSQKQCFNQCPSDTPYSNSGLCSTTCTSGYYVNSQGFLLCQATPCQMYVLNTTSSLNHNV</sequence>
<protein>
    <submittedName>
        <fullName evidence="1">Uncharacterized protein</fullName>
    </submittedName>
</protein>